<evidence type="ECO:0000256" key="1">
    <source>
        <dbReference type="ARBA" id="ARBA00004651"/>
    </source>
</evidence>
<dbReference type="OrthoDB" id="376063at2157"/>
<keyword evidence="3 6" id="KW-0812">Transmembrane</keyword>
<sequence length="157" mass="18579">MSERLNRFAYKFLDITVHIVMISILAITLFIFGVGVYDIVSTFLTSPYQVRFRMTFGLIVECVFDVLLLLEVYQSVLETLRHRRVPLRYVVDITIIMILRETFLKYYRGTIRPMEMLSVTAMLTVLIASRVVVLKYSPDYFKTHLERIRGQEREVER</sequence>
<keyword evidence="8" id="KW-1185">Reference proteome</keyword>
<keyword evidence="4 6" id="KW-1133">Transmembrane helix</keyword>
<dbReference type="Pfam" id="PF06146">
    <property type="entry name" value="PsiE"/>
    <property type="match status" value="1"/>
</dbReference>
<dbReference type="RefSeq" id="WP_011019575.1">
    <property type="nucleotide sequence ID" value="NC_003551.1"/>
</dbReference>
<accession>Q8TW30</accession>
<dbReference type="AlphaFoldDB" id="Q8TW30"/>
<feature type="transmembrane region" description="Helical" evidence="6">
    <location>
        <begin position="85"/>
        <end position="104"/>
    </location>
</feature>
<evidence type="ECO:0000256" key="3">
    <source>
        <dbReference type="ARBA" id="ARBA00022692"/>
    </source>
</evidence>
<comment type="subcellular location">
    <subcellularLocation>
        <location evidence="1">Cell membrane</location>
        <topology evidence="1">Multi-pass membrane protein</topology>
    </subcellularLocation>
</comment>
<evidence type="ECO:0000256" key="5">
    <source>
        <dbReference type="ARBA" id="ARBA00023136"/>
    </source>
</evidence>
<feature type="transmembrane region" description="Helical" evidence="6">
    <location>
        <begin position="54"/>
        <end position="73"/>
    </location>
</feature>
<evidence type="ECO:0000313" key="7">
    <source>
        <dbReference type="EMBL" id="AAM02420.1"/>
    </source>
</evidence>
<evidence type="ECO:0000256" key="4">
    <source>
        <dbReference type="ARBA" id="ARBA00022989"/>
    </source>
</evidence>
<evidence type="ECO:0000256" key="2">
    <source>
        <dbReference type="ARBA" id="ARBA00022475"/>
    </source>
</evidence>
<gene>
    <name evidence="7" type="ordered locus">MK1207</name>
</gene>
<protein>
    <submittedName>
        <fullName evidence="7">Predicted membrane protein</fullName>
    </submittedName>
</protein>
<dbReference type="GeneID" id="1477802"/>
<dbReference type="EnsemblBacteria" id="AAM02420">
    <property type="protein sequence ID" value="AAM02420"/>
    <property type="gene ID" value="MK1207"/>
</dbReference>
<dbReference type="Proteomes" id="UP000001826">
    <property type="component" value="Chromosome"/>
</dbReference>
<organism evidence="7 8">
    <name type="scientific">Methanopyrus kandleri (strain AV19 / DSM 6324 / JCM 9639 / NBRC 100938)</name>
    <dbReference type="NCBI Taxonomy" id="190192"/>
    <lineage>
        <taxon>Archaea</taxon>
        <taxon>Methanobacteriati</taxon>
        <taxon>Methanobacteriota</taxon>
        <taxon>Methanomada group</taxon>
        <taxon>Methanopyri</taxon>
        <taxon>Methanopyrales</taxon>
        <taxon>Methanopyraceae</taxon>
        <taxon>Methanopyrus</taxon>
    </lineage>
</organism>
<dbReference type="InterPro" id="IPR020948">
    <property type="entry name" value="P_starv_induced_PsiE-like"/>
</dbReference>
<proteinExistence type="predicted"/>
<keyword evidence="2" id="KW-1003">Cell membrane</keyword>
<dbReference type="HOGENOM" id="CLU_1674013_0_0_2"/>
<feature type="transmembrane region" description="Helical" evidence="6">
    <location>
        <begin position="116"/>
        <end position="133"/>
    </location>
</feature>
<keyword evidence="5 6" id="KW-0472">Membrane</keyword>
<dbReference type="PaxDb" id="190192-MK1207"/>
<evidence type="ECO:0000313" key="8">
    <source>
        <dbReference type="Proteomes" id="UP000001826"/>
    </source>
</evidence>
<reference evidence="7 8" key="1">
    <citation type="journal article" date="2002" name="Proc. Natl. Acad. Sci. U.S.A.">
        <title>The complete genome of hyperthermophile Methanopyrus kandleri AV19 and monophyly of archaeal methanogens.</title>
        <authorList>
            <person name="Slesarev A.I."/>
            <person name="Mezhevaya K.V."/>
            <person name="Makarova K.S."/>
            <person name="Polushin N.N."/>
            <person name="Shcherbinina O.V."/>
            <person name="Shakhova V.V."/>
            <person name="Belova G.I."/>
            <person name="Aravind L."/>
            <person name="Natale D.A."/>
            <person name="Rogozin I.B."/>
            <person name="Tatusov R.L."/>
            <person name="Wolf Y.I."/>
            <person name="Stetter K.O."/>
            <person name="Malykh A.G."/>
            <person name="Koonin E.V."/>
            <person name="Kozyavkin S.A."/>
        </authorList>
    </citation>
    <scope>NUCLEOTIDE SEQUENCE [LARGE SCALE GENOMIC DNA]</scope>
    <source>
        <strain evidence="8">AV19 / DSM 6324 / JCM 9639 / NBRC 100938</strain>
    </source>
</reference>
<dbReference type="EMBL" id="AE009439">
    <property type="protein sequence ID" value="AAM02420.1"/>
    <property type="molecule type" value="Genomic_DNA"/>
</dbReference>
<dbReference type="STRING" id="190192.MK1207"/>
<dbReference type="GO" id="GO:0005886">
    <property type="term" value="C:plasma membrane"/>
    <property type="evidence" value="ECO:0007669"/>
    <property type="project" value="UniProtKB-SubCell"/>
</dbReference>
<evidence type="ECO:0000256" key="6">
    <source>
        <dbReference type="SAM" id="Phobius"/>
    </source>
</evidence>
<name>Q8TW30_METKA</name>
<dbReference type="KEGG" id="mka:MK1207"/>
<feature type="transmembrane region" description="Helical" evidence="6">
    <location>
        <begin position="12"/>
        <end position="34"/>
    </location>
</feature>
<dbReference type="InParanoid" id="Q8TW30"/>